<evidence type="ECO:0000256" key="1">
    <source>
        <dbReference type="SAM" id="MobiDB-lite"/>
    </source>
</evidence>
<dbReference type="PROSITE" id="PS51257">
    <property type="entry name" value="PROKAR_LIPOPROTEIN"/>
    <property type="match status" value="1"/>
</dbReference>
<proteinExistence type="predicted"/>
<keyword evidence="3" id="KW-1185">Reference proteome</keyword>
<dbReference type="EMBL" id="FNAP01000008">
    <property type="protein sequence ID" value="SDE57706.1"/>
    <property type="molecule type" value="Genomic_DNA"/>
</dbReference>
<organism evidence="2 3">
    <name type="scientific">Rhodospira trueperi</name>
    <dbReference type="NCBI Taxonomy" id="69960"/>
    <lineage>
        <taxon>Bacteria</taxon>
        <taxon>Pseudomonadati</taxon>
        <taxon>Pseudomonadota</taxon>
        <taxon>Alphaproteobacteria</taxon>
        <taxon>Rhodospirillales</taxon>
        <taxon>Rhodospirillaceae</taxon>
        <taxon>Rhodospira</taxon>
    </lineage>
</organism>
<name>A0A1G7E2J3_9PROT</name>
<sequence length="357" mass="36626">MPGTEVRWAVLGSVLLLLTACGIPQPFRHQAYAPQGNPLVTLRSGVGVAVPPVLGVPRALGELMAEAVARRLTASDIPAMAVESPAADAPGLVLVGWLVGQDATDIGTSFTVRWSLLASDGTVIDETTRDMAMPIEVWATGGEQVADLVAGDSRAPLVALIGSEADTTGRRRTARDVTPDTAAAESEAVAGEGDASGDKAEPDADTADATATASAQDTATRSSSPGPARSASELVMAPPEVTRAPGNGKEALERALTRIFEQSGVRITETASPDRLVVRGAVEVLPMQSLDTEQVSIAWEVLDGSGQTLGRMSQENAIPIGSLDGEWGDVAALIAEGTAMGVGEILVRKGIVVPPGS</sequence>
<feature type="compositionally biased region" description="Low complexity" evidence="1">
    <location>
        <begin position="207"/>
        <end position="232"/>
    </location>
</feature>
<dbReference type="RefSeq" id="WP_092786528.1">
    <property type="nucleotide sequence ID" value="NZ_FNAP01000008.1"/>
</dbReference>
<feature type="compositionally biased region" description="Low complexity" evidence="1">
    <location>
        <begin position="182"/>
        <end position="193"/>
    </location>
</feature>
<protein>
    <submittedName>
        <fullName evidence="2">Uncharacterized protein</fullName>
    </submittedName>
</protein>
<evidence type="ECO:0000313" key="3">
    <source>
        <dbReference type="Proteomes" id="UP000199412"/>
    </source>
</evidence>
<dbReference type="STRING" id="69960.SAMN05421720_108135"/>
<accession>A0A1G7E2J3</accession>
<gene>
    <name evidence="2" type="ORF">SAMN05421720_108135</name>
</gene>
<dbReference type="Proteomes" id="UP000199412">
    <property type="component" value="Unassembled WGS sequence"/>
</dbReference>
<dbReference type="AlphaFoldDB" id="A0A1G7E2J3"/>
<reference evidence="2 3" key="1">
    <citation type="submission" date="2016-10" db="EMBL/GenBank/DDBJ databases">
        <authorList>
            <person name="de Groot N.N."/>
        </authorList>
    </citation>
    <scope>NUCLEOTIDE SEQUENCE [LARGE SCALE GENOMIC DNA]</scope>
    <source>
        <strain evidence="2 3">ATCC 700224</strain>
    </source>
</reference>
<evidence type="ECO:0000313" key="2">
    <source>
        <dbReference type="EMBL" id="SDE57706.1"/>
    </source>
</evidence>
<feature type="region of interest" description="Disordered" evidence="1">
    <location>
        <begin position="168"/>
        <end position="248"/>
    </location>
</feature>
<dbReference type="OrthoDB" id="8448536at2"/>